<dbReference type="WBParaSite" id="PSU_v2.g8595.t1">
    <property type="protein sequence ID" value="PSU_v2.g8595.t1"/>
    <property type="gene ID" value="PSU_v2.g8595"/>
</dbReference>
<dbReference type="Proteomes" id="UP000887577">
    <property type="component" value="Unplaced"/>
</dbReference>
<feature type="domain" description="BPTI/Kunitz inhibitor" evidence="4">
    <location>
        <begin position="25"/>
        <end position="75"/>
    </location>
</feature>
<evidence type="ECO:0000313" key="6">
    <source>
        <dbReference type="WBParaSite" id="PSU_v2.g8595.t1"/>
    </source>
</evidence>
<accession>A0A914Z7D3</accession>
<evidence type="ECO:0000256" key="1">
    <source>
        <dbReference type="ARBA" id="ARBA00022690"/>
    </source>
</evidence>
<feature type="signal peptide" evidence="3">
    <location>
        <begin position="1"/>
        <end position="19"/>
    </location>
</feature>
<name>A0A914Z7D3_9BILA</name>
<dbReference type="Pfam" id="PF00014">
    <property type="entry name" value="Kunitz_BPTI"/>
    <property type="match status" value="2"/>
</dbReference>
<dbReference type="InterPro" id="IPR050098">
    <property type="entry name" value="TFPI/VKTCI-like"/>
</dbReference>
<keyword evidence="2" id="KW-0722">Serine protease inhibitor</keyword>
<dbReference type="PANTHER" id="PTHR10083">
    <property type="entry name" value="KUNITZ-TYPE PROTEASE INHIBITOR-RELATED"/>
    <property type="match status" value="1"/>
</dbReference>
<reference evidence="6" key="1">
    <citation type="submission" date="2022-11" db="UniProtKB">
        <authorList>
            <consortium name="WormBaseParasite"/>
        </authorList>
    </citation>
    <scope>IDENTIFICATION</scope>
</reference>
<dbReference type="SUPFAM" id="SSF57362">
    <property type="entry name" value="BPTI-like"/>
    <property type="match status" value="2"/>
</dbReference>
<evidence type="ECO:0000256" key="3">
    <source>
        <dbReference type="SAM" id="SignalP"/>
    </source>
</evidence>
<keyword evidence="3" id="KW-0732">Signal</keyword>
<dbReference type="Gene3D" id="4.10.410.10">
    <property type="entry name" value="Pancreatic trypsin inhibitor Kunitz domain"/>
    <property type="match status" value="2"/>
</dbReference>
<dbReference type="AlphaFoldDB" id="A0A914Z7D3"/>
<protein>
    <submittedName>
        <fullName evidence="6">BPTI/Kunitz inhibitor domain-containing protein</fullName>
    </submittedName>
</protein>
<dbReference type="SMART" id="SM00131">
    <property type="entry name" value="KU"/>
    <property type="match status" value="2"/>
</dbReference>
<dbReference type="InterPro" id="IPR036880">
    <property type="entry name" value="Kunitz_BPTI_sf"/>
</dbReference>
<dbReference type="GO" id="GO:0004867">
    <property type="term" value="F:serine-type endopeptidase inhibitor activity"/>
    <property type="evidence" value="ECO:0007669"/>
    <property type="project" value="UniProtKB-KW"/>
</dbReference>
<evidence type="ECO:0000259" key="4">
    <source>
        <dbReference type="PROSITE" id="PS50279"/>
    </source>
</evidence>
<sequence length="188" mass="21282">MRSFFSVLTLLVVITVAYGYPPFICTLPRDRGNGIQRLINFYYDPATNDCVEFLFYGRGGNRNRFFSKKKCINFCRVNITLTLPDAIQQQPETASTILPNSVSASETTCNLPLPPPRDWPKNSKTAYAFDSKANQCFYVYYDEETLNANNFPTREACLAFCGDASPTEQQFTQAICSLPPPPTKEWPQ</sequence>
<evidence type="ECO:0000313" key="5">
    <source>
        <dbReference type="Proteomes" id="UP000887577"/>
    </source>
</evidence>
<evidence type="ECO:0000256" key="2">
    <source>
        <dbReference type="ARBA" id="ARBA00022900"/>
    </source>
</evidence>
<organism evidence="5 6">
    <name type="scientific">Panagrolaimus superbus</name>
    <dbReference type="NCBI Taxonomy" id="310955"/>
    <lineage>
        <taxon>Eukaryota</taxon>
        <taxon>Metazoa</taxon>
        <taxon>Ecdysozoa</taxon>
        <taxon>Nematoda</taxon>
        <taxon>Chromadorea</taxon>
        <taxon>Rhabditida</taxon>
        <taxon>Tylenchina</taxon>
        <taxon>Panagrolaimomorpha</taxon>
        <taxon>Panagrolaimoidea</taxon>
        <taxon>Panagrolaimidae</taxon>
        <taxon>Panagrolaimus</taxon>
    </lineage>
</organism>
<keyword evidence="1" id="KW-0646">Protease inhibitor</keyword>
<proteinExistence type="predicted"/>
<keyword evidence="5" id="KW-1185">Reference proteome</keyword>
<dbReference type="PROSITE" id="PS50279">
    <property type="entry name" value="BPTI_KUNITZ_2"/>
    <property type="match status" value="1"/>
</dbReference>
<dbReference type="InterPro" id="IPR002223">
    <property type="entry name" value="Kunitz_BPTI"/>
</dbReference>
<dbReference type="CDD" id="cd22593">
    <property type="entry name" value="Kunitz_conkunitzin"/>
    <property type="match status" value="1"/>
</dbReference>
<feature type="chain" id="PRO_5036744971" evidence="3">
    <location>
        <begin position="20"/>
        <end position="188"/>
    </location>
</feature>